<sequence>MWERLEAEPKKEEVSVEETWRSPLKPGKYRKIIILFSRFQQRPERIHPPQTRPTNLDIQKRKPSHKPWDGFHRYFKSSIELAST</sequence>
<keyword evidence="3" id="KW-1185">Reference proteome</keyword>
<gene>
    <name evidence="2" type="ORF">D5F53_03615</name>
</gene>
<feature type="region of interest" description="Disordered" evidence="1">
    <location>
        <begin position="44"/>
        <end position="68"/>
    </location>
</feature>
<name>A0A385TG63_PAELA</name>
<protein>
    <submittedName>
        <fullName evidence="2">Uncharacterized protein</fullName>
    </submittedName>
</protein>
<evidence type="ECO:0000313" key="3">
    <source>
        <dbReference type="Proteomes" id="UP000266552"/>
    </source>
</evidence>
<reference evidence="2 3" key="1">
    <citation type="submission" date="2018-09" db="EMBL/GenBank/DDBJ databases">
        <title>Genome Sequence of Paenibacillus lautus Strain E7593-69, Azo Dye-Degrading Bacteria, Isolated from Commercial Tattoo Inks.</title>
        <authorList>
            <person name="Nho S.W."/>
            <person name="Kim S.-J."/>
            <person name="Kweon O."/>
            <person name="Cerniglia C.E."/>
        </authorList>
    </citation>
    <scope>NUCLEOTIDE SEQUENCE [LARGE SCALE GENOMIC DNA]</scope>
    <source>
        <strain evidence="2 3">E7593-69</strain>
    </source>
</reference>
<accession>A0A385TG63</accession>
<proteinExistence type="predicted"/>
<evidence type="ECO:0000313" key="2">
    <source>
        <dbReference type="EMBL" id="AYB42421.1"/>
    </source>
</evidence>
<evidence type="ECO:0000256" key="1">
    <source>
        <dbReference type="SAM" id="MobiDB-lite"/>
    </source>
</evidence>
<organism evidence="2 3">
    <name type="scientific">Paenibacillus lautus</name>
    <name type="common">Bacillus lautus</name>
    <dbReference type="NCBI Taxonomy" id="1401"/>
    <lineage>
        <taxon>Bacteria</taxon>
        <taxon>Bacillati</taxon>
        <taxon>Bacillota</taxon>
        <taxon>Bacilli</taxon>
        <taxon>Bacillales</taxon>
        <taxon>Paenibacillaceae</taxon>
        <taxon>Paenibacillus</taxon>
    </lineage>
</organism>
<dbReference type="EMBL" id="CP032412">
    <property type="protein sequence ID" value="AYB42421.1"/>
    <property type="molecule type" value="Genomic_DNA"/>
</dbReference>
<dbReference type="AlphaFoldDB" id="A0A385TG63"/>
<dbReference type="KEGG" id="plw:D5F53_03615"/>
<dbReference type="Proteomes" id="UP000266552">
    <property type="component" value="Chromosome"/>
</dbReference>